<name>A0A431W443_9GAMM</name>
<evidence type="ECO:0000313" key="3">
    <source>
        <dbReference type="Proteomes" id="UP000282060"/>
    </source>
</evidence>
<dbReference type="EMBL" id="RXNV01000008">
    <property type="protein sequence ID" value="RTR30152.1"/>
    <property type="molecule type" value="Genomic_DNA"/>
</dbReference>
<keyword evidence="3" id="KW-1185">Reference proteome</keyword>
<dbReference type="OrthoDB" id="7066025at2"/>
<keyword evidence="1" id="KW-1133">Transmembrane helix</keyword>
<organism evidence="2 3">
    <name type="scientific">Shewanella atlantica</name>
    <dbReference type="NCBI Taxonomy" id="271099"/>
    <lineage>
        <taxon>Bacteria</taxon>
        <taxon>Pseudomonadati</taxon>
        <taxon>Pseudomonadota</taxon>
        <taxon>Gammaproteobacteria</taxon>
        <taxon>Alteromonadales</taxon>
        <taxon>Shewanellaceae</taxon>
        <taxon>Shewanella</taxon>
    </lineage>
</organism>
<keyword evidence="1" id="KW-0812">Transmembrane</keyword>
<proteinExistence type="predicted"/>
<feature type="transmembrane region" description="Helical" evidence="1">
    <location>
        <begin position="34"/>
        <end position="55"/>
    </location>
</feature>
<protein>
    <submittedName>
        <fullName evidence="2">Uncharacterized protein</fullName>
    </submittedName>
</protein>
<gene>
    <name evidence="2" type="ORF">EKG39_16085</name>
</gene>
<feature type="transmembrane region" description="Helical" evidence="1">
    <location>
        <begin position="7"/>
        <end position="28"/>
    </location>
</feature>
<dbReference type="Proteomes" id="UP000282060">
    <property type="component" value="Unassembled WGS sequence"/>
</dbReference>
<evidence type="ECO:0000256" key="1">
    <source>
        <dbReference type="SAM" id="Phobius"/>
    </source>
</evidence>
<sequence>MNYIIPFLVAYIGSKLIFSFFNFSYNFISDPFDLINLLIDTGMFVLLWVLADLAVKKFTVKRRVTNS</sequence>
<accession>A0A431W443</accession>
<keyword evidence="1" id="KW-0472">Membrane</keyword>
<reference evidence="2 3" key="1">
    <citation type="submission" date="2018-12" db="EMBL/GenBank/DDBJ databases">
        <authorList>
            <person name="Yu L."/>
        </authorList>
    </citation>
    <scope>NUCLEOTIDE SEQUENCE [LARGE SCALE GENOMIC DNA]</scope>
    <source>
        <strain evidence="2 3">HAW-EB5</strain>
    </source>
</reference>
<comment type="caution">
    <text evidence="2">The sequence shown here is derived from an EMBL/GenBank/DDBJ whole genome shotgun (WGS) entry which is preliminary data.</text>
</comment>
<evidence type="ECO:0000313" key="2">
    <source>
        <dbReference type="EMBL" id="RTR30152.1"/>
    </source>
</evidence>
<dbReference type="AlphaFoldDB" id="A0A431W443"/>